<gene>
    <name evidence="2" type="ORF">ABS311_03685</name>
</gene>
<proteinExistence type="predicted"/>
<evidence type="ECO:0000256" key="1">
    <source>
        <dbReference type="SAM" id="SignalP"/>
    </source>
</evidence>
<reference evidence="2 3" key="1">
    <citation type="submission" date="2024-06" db="EMBL/GenBank/DDBJ databases">
        <authorList>
            <person name="Chen R.Y."/>
        </authorList>
    </citation>
    <scope>NUCLEOTIDE SEQUENCE [LARGE SCALE GENOMIC DNA]</scope>
    <source>
        <strain evidence="2 3">D2</strain>
    </source>
</reference>
<dbReference type="Proteomes" id="UP001467690">
    <property type="component" value="Unassembled WGS sequence"/>
</dbReference>
<sequence>MNSMPKATQVIKCTCLAATLACVAGNVAAQGTQISGFGSIAGYHADSTQLGFRSDIAAPEEGYRGDFKISDLSRLGLQINHQFNKEFELVTQAVLQEEMVSSDLDRVKIATLNYTPSASWLVRVGRFSPRIYFLSESRYISYAHDTVYPVHDFYAQIPLSFVDGFDATYQKRVGSTFLKTNFFAGQTHVVVDVVGVETENEFDWLAGLNFEVEYGNWLYRASYTQAQFEYTESQNVEPFLELLANPGIISPLKSLPNWQEAGVIKQAYSISESRLNYASVAFEYRDFECQVRGEFGKLTSESDLAPDSTAGYLQYSYRSDVVTPFIIASAIKTDEGYQQQTQPNPMLLGGVTQALGFDAASAVVGVVDALNVEYEQKSLAIGMRWDFKSNIAFKAQYERSWVEEDGGGLWIQERLAYNDSEVIDVMAFSIDWIF</sequence>
<dbReference type="SUPFAM" id="SSF56935">
    <property type="entry name" value="Porins"/>
    <property type="match status" value="1"/>
</dbReference>
<feature type="chain" id="PRO_5045650100" description="Porin domain-containing protein" evidence="1">
    <location>
        <begin position="30"/>
        <end position="434"/>
    </location>
</feature>
<keyword evidence="3" id="KW-1185">Reference proteome</keyword>
<accession>A0ABV1RDI2</accession>
<evidence type="ECO:0000313" key="3">
    <source>
        <dbReference type="Proteomes" id="UP001467690"/>
    </source>
</evidence>
<keyword evidence="1" id="KW-0732">Signal</keyword>
<comment type="caution">
    <text evidence="2">The sequence shown here is derived from an EMBL/GenBank/DDBJ whole genome shotgun (WGS) entry which is preliminary data.</text>
</comment>
<dbReference type="RefSeq" id="WP_350400747.1">
    <property type="nucleotide sequence ID" value="NZ_JBELOE010000078.1"/>
</dbReference>
<evidence type="ECO:0000313" key="2">
    <source>
        <dbReference type="EMBL" id="MER2490983.1"/>
    </source>
</evidence>
<feature type="signal peptide" evidence="1">
    <location>
        <begin position="1"/>
        <end position="29"/>
    </location>
</feature>
<organism evidence="2 3">
    <name type="scientific">Catenovulum sediminis</name>
    <dbReference type="NCBI Taxonomy" id="1740262"/>
    <lineage>
        <taxon>Bacteria</taxon>
        <taxon>Pseudomonadati</taxon>
        <taxon>Pseudomonadota</taxon>
        <taxon>Gammaproteobacteria</taxon>
        <taxon>Alteromonadales</taxon>
        <taxon>Alteromonadaceae</taxon>
        <taxon>Catenovulum</taxon>
    </lineage>
</organism>
<name>A0ABV1RDI2_9ALTE</name>
<protein>
    <recommendedName>
        <fullName evidence="4">Porin domain-containing protein</fullName>
    </recommendedName>
</protein>
<dbReference type="EMBL" id="JBELOE010000078">
    <property type="protein sequence ID" value="MER2490983.1"/>
    <property type="molecule type" value="Genomic_DNA"/>
</dbReference>
<evidence type="ECO:0008006" key="4">
    <source>
        <dbReference type="Google" id="ProtNLM"/>
    </source>
</evidence>